<dbReference type="PANTHER" id="PTHR43294:SF13">
    <property type="entry name" value="SODIUM_POTASSIUM-TRANSPORTING ATPASE SUBUNIT ALPHA"/>
    <property type="match status" value="1"/>
</dbReference>
<dbReference type="Gene3D" id="3.40.1110.10">
    <property type="entry name" value="Calcium-transporting ATPase, cytoplasmic domain N"/>
    <property type="match status" value="2"/>
</dbReference>
<keyword evidence="4 8" id="KW-1133">Transmembrane helix</keyword>
<dbReference type="InterPro" id="IPR001757">
    <property type="entry name" value="P_typ_ATPase"/>
</dbReference>
<evidence type="ECO:0000256" key="6">
    <source>
        <dbReference type="ARBA" id="ARBA00023136"/>
    </source>
</evidence>
<comment type="subcellular location">
    <subcellularLocation>
        <location evidence="1">Cell membrane</location>
        <topology evidence="1">Multi-pass membrane protein</topology>
    </subcellularLocation>
</comment>
<evidence type="ECO:0000256" key="1">
    <source>
        <dbReference type="ARBA" id="ARBA00004651"/>
    </source>
</evidence>
<dbReference type="PRINTS" id="PR00119">
    <property type="entry name" value="CATATPASE"/>
</dbReference>
<dbReference type="InterPro" id="IPR023214">
    <property type="entry name" value="HAD_sf"/>
</dbReference>
<evidence type="ECO:0000256" key="7">
    <source>
        <dbReference type="ARBA" id="ARBA00023201"/>
    </source>
</evidence>
<keyword evidence="5" id="KW-0915">Sodium</keyword>
<dbReference type="Pfam" id="PF00689">
    <property type="entry name" value="Cation_ATPase_C"/>
    <property type="match status" value="1"/>
</dbReference>
<evidence type="ECO:0000259" key="9">
    <source>
        <dbReference type="Pfam" id="PF00689"/>
    </source>
</evidence>
<dbReference type="Pfam" id="PF00702">
    <property type="entry name" value="Hydrolase"/>
    <property type="match status" value="1"/>
</dbReference>
<dbReference type="InterPro" id="IPR023298">
    <property type="entry name" value="ATPase_P-typ_TM_dom_sf"/>
</dbReference>
<feature type="non-terminal residue" evidence="11">
    <location>
        <position position="1"/>
    </location>
</feature>
<dbReference type="PRINTS" id="PR00120">
    <property type="entry name" value="HATPASE"/>
</dbReference>
<dbReference type="Pfam" id="PF13246">
    <property type="entry name" value="Cation_ATPase"/>
    <property type="match status" value="1"/>
</dbReference>
<evidence type="ECO:0000313" key="10">
    <source>
        <dbReference type="Proteomes" id="UP000694941"/>
    </source>
</evidence>
<dbReference type="RefSeq" id="XP_013792256.1">
    <property type="nucleotide sequence ID" value="XM_013936802.1"/>
</dbReference>
<name>A0ABM1C0T6_LIMPO</name>
<keyword evidence="6 8" id="KW-0472">Membrane</keyword>
<reference evidence="11" key="1">
    <citation type="submission" date="2025-08" db="UniProtKB">
        <authorList>
            <consortium name="RefSeq"/>
        </authorList>
    </citation>
    <scope>IDENTIFICATION</scope>
    <source>
        <tissue evidence="11">Muscle</tissue>
    </source>
</reference>
<feature type="domain" description="Cation-transporting P-type ATPase C-terminal" evidence="9">
    <location>
        <begin position="354"/>
        <end position="462"/>
    </location>
</feature>
<keyword evidence="10" id="KW-1185">Reference proteome</keyword>
<keyword evidence="7" id="KW-0406">Ion transport</keyword>
<evidence type="ECO:0000256" key="5">
    <source>
        <dbReference type="ARBA" id="ARBA00023053"/>
    </source>
</evidence>
<proteinExistence type="predicted"/>
<sequence>FCDLKLPANKYPPGYPFDADEENFPLNGLRFLGLISMIDPPRAAVPDAVAKCRSAGIKVIMVTGDHPITAKAIAKAVGIISEGNETVDDIAARLNIPIEEVNPRDAKAAVVHGSELRDIHDEQLDDILKHHTEIVFARTSPQQKLIIVEGCQRLGAIVAVTGDGVNDSPALKKADIGVAMGIAGSDVSKQAADMILLDDNFASIVTGIEEGLCFQHAECSGDASESAILKCMELATGNVQQYRARHPKVCEIPFNSTNKYHVTINELEEPSDCNYILCMKGAPERILGRCSTIYINGKEKNLDEEMKEAFNNAYLELGGLGERVIDGSLWLMSKTYLMRLFQPQQRKHNNQLNSKQLTKHRLISMAYGQIGMIQAAAGFFVYFVIMAENGFWPSKLIGIRKRWDSKAVNDLADSYNQEWTYHDRKILEYTCHTAFFASIVIVQWADLIVCKTRRNSILHQGMK</sequence>
<dbReference type="SUPFAM" id="SSF81660">
    <property type="entry name" value="Metal cation-transporting ATPase, ATP-binding domain N"/>
    <property type="match status" value="1"/>
</dbReference>
<dbReference type="Gene3D" id="1.20.1110.10">
    <property type="entry name" value="Calcium-transporting ATPase, transmembrane domain"/>
    <property type="match status" value="2"/>
</dbReference>
<evidence type="ECO:0000256" key="2">
    <source>
        <dbReference type="ARBA" id="ARBA00022475"/>
    </source>
</evidence>
<dbReference type="InterPro" id="IPR023299">
    <property type="entry name" value="ATPase_P-typ_cyto_dom_N"/>
</dbReference>
<keyword evidence="2" id="KW-1003">Cell membrane</keyword>
<keyword evidence="3 8" id="KW-0812">Transmembrane</keyword>
<accession>A0ABM1C0T6</accession>
<dbReference type="SUPFAM" id="SSF81665">
    <property type="entry name" value="Calcium ATPase, transmembrane domain M"/>
    <property type="match status" value="1"/>
</dbReference>
<dbReference type="InterPro" id="IPR006068">
    <property type="entry name" value="ATPase_P-typ_cation-transptr_C"/>
</dbReference>
<keyword evidence="7" id="KW-0813">Transport</keyword>
<gene>
    <name evidence="11" type="primary">LOC106476132</name>
</gene>
<dbReference type="NCBIfam" id="TIGR01494">
    <property type="entry name" value="ATPase_P-type"/>
    <property type="match status" value="1"/>
</dbReference>
<evidence type="ECO:0000256" key="3">
    <source>
        <dbReference type="ARBA" id="ARBA00022692"/>
    </source>
</evidence>
<dbReference type="PANTHER" id="PTHR43294">
    <property type="entry name" value="SODIUM/POTASSIUM-TRANSPORTING ATPASE SUBUNIT ALPHA"/>
    <property type="match status" value="1"/>
</dbReference>
<evidence type="ECO:0000313" key="11">
    <source>
        <dbReference type="RefSeq" id="XP_013792256.1"/>
    </source>
</evidence>
<dbReference type="Proteomes" id="UP000694941">
    <property type="component" value="Unplaced"/>
</dbReference>
<evidence type="ECO:0000256" key="8">
    <source>
        <dbReference type="SAM" id="Phobius"/>
    </source>
</evidence>
<dbReference type="GeneID" id="106476132"/>
<feature type="transmembrane region" description="Helical" evidence="8">
    <location>
        <begin position="362"/>
        <end position="385"/>
    </location>
</feature>
<dbReference type="InterPro" id="IPR036412">
    <property type="entry name" value="HAD-like_sf"/>
</dbReference>
<evidence type="ECO:0000256" key="4">
    <source>
        <dbReference type="ARBA" id="ARBA00022989"/>
    </source>
</evidence>
<dbReference type="SUPFAM" id="SSF56784">
    <property type="entry name" value="HAD-like"/>
    <property type="match status" value="1"/>
</dbReference>
<organism evidence="10 11">
    <name type="scientific">Limulus polyphemus</name>
    <name type="common">Atlantic horseshoe crab</name>
    <dbReference type="NCBI Taxonomy" id="6850"/>
    <lineage>
        <taxon>Eukaryota</taxon>
        <taxon>Metazoa</taxon>
        <taxon>Ecdysozoa</taxon>
        <taxon>Arthropoda</taxon>
        <taxon>Chelicerata</taxon>
        <taxon>Merostomata</taxon>
        <taxon>Xiphosura</taxon>
        <taxon>Limulidae</taxon>
        <taxon>Limulus</taxon>
    </lineage>
</organism>
<dbReference type="Gene3D" id="3.40.50.1000">
    <property type="entry name" value="HAD superfamily/HAD-like"/>
    <property type="match status" value="1"/>
</dbReference>
<keyword evidence="7" id="KW-0739">Sodium transport</keyword>
<dbReference type="InterPro" id="IPR050510">
    <property type="entry name" value="Cation_transp_ATPase_P-type"/>
</dbReference>
<protein>
    <submittedName>
        <fullName evidence="11">Sodium/potassium-transporting ATPase subunit alpha-like</fullName>
    </submittedName>
</protein>